<evidence type="ECO:0000256" key="1">
    <source>
        <dbReference type="ARBA" id="ARBA00004141"/>
    </source>
</evidence>
<feature type="transmembrane region" description="Helical" evidence="7">
    <location>
        <begin position="94"/>
        <end position="119"/>
    </location>
</feature>
<dbReference type="Pfam" id="PF03600">
    <property type="entry name" value="CitMHS"/>
    <property type="match status" value="1"/>
</dbReference>
<feature type="domain" description="RCK C-terminal" evidence="8">
    <location>
        <begin position="214"/>
        <end position="298"/>
    </location>
</feature>
<dbReference type="EMBL" id="SUMG01000002">
    <property type="protein sequence ID" value="NBG87289.1"/>
    <property type="molecule type" value="Genomic_DNA"/>
</dbReference>
<dbReference type="InterPro" id="IPR006037">
    <property type="entry name" value="RCK_C"/>
</dbReference>
<dbReference type="PANTHER" id="PTHR43652:SF2">
    <property type="entry name" value="BASIC AMINO ACID ANTIPORTER YFCC-RELATED"/>
    <property type="match status" value="1"/>
</dbReference>
<dbReference type="InterPro" id="IPR036721">
    <property type="entry name" value="RCK_C_sf"/>
</dbReference>
<feature type="transmembrane region" description="Helical" evidence="7">
    <location>
        <begin position="28"/>
        <end position="45"/>
    </location>
</feature>
<feature type="transmembrane region" description="Helical" evidence="7">
    <location>
        <begin position="140"/>
        <end position="161"/>
    </location>
</feature>
<feature type="transmembrane region" description="Helical" evidence="7">
    <location>
        <begin position="509"/>
        <end position="527"/>
    </location>
</feature>
<proteinExistence type="predicted"/>
<dbReference type="InterPro" id="IPR051679">
    <property type="entry name" value="DASS-Related_Transporters"/>
</dbReference>
<evidence type="ECO:0000256" key="4">
    <source>
        <dbReference type="ARBA" id="ARBA00022737"/>
    </source>
</evidence>
<dbReference type="InterPro" id="IPR004680">
    <property type="entry name" value="Cit_transptr-like_dom"/>
</dbReference>
<keyword evidence="2" id="KW-0813">Transport</keyword>
<dbReference type="Pfam" id="PF02080">
    <property type="entry name" value="TrkA_C"/>
    <property type="match status" value="1"/>
</dbReference>
<dbReference type="PROSITE" id="PS51202">
    <property type="entry name" value="RCK_C"/>
    <property type="match status" value="1"/>
</dbReference>
<evidence type="ECO:0000313" key="10">
    <source>
        <dbReference type="Proteomes" id="UP000449710"/>
    </source>
</evidence>
<dbReference type="Proteomes" id="UP000449710">
    <property type="component" value="Unassembled WGS sequence"/>
</dbReference>
<dbReference type="RefSeq" id="WP_160718601.1">
    <property type="nucleotide sequence ID" value="NZ_SUMG01000002.1"/>
</dbReference>
<organism evidence="9 10">
    <name type="scientific">Isachenkonia alkalipeptolytica</name>
    <dbReference type="NCBI Taxonomy" id="2565777"/>
    <lineage>
        <taxon>Bacteria</taxon>
        <taxon>Bacillati</taxon>
        <taxon>Bacillota</taxon>
        <taxon>Clostridia</taxon>
        <taxon>Eubacteriales</taxon>
        <taxon>Clostridiaceae</taxon>
        <taxon>Isachenkonia</taxon>
    </lineage>
</organism>
<comment type="subcellular location">
    <subcellularLocation>
        <location evidence="1">Membrane</location>
        <topology evidence="1">Multi-pass membrane protein</topology>
    </subcellularLocation>
</comment>
<dbReference type="Gene3D" id="3.30.70.1450">
    <property type="entry name" value="Regulator of K+ conductance, C-terminal domain"/>
    <property type="match status" value="2"/>
</dbReference>
<accession>A0AA43XJ56</accession>
<dbReference type="PANTHER" id="PTHR43652">
    <property type="entry name" value="BASIC AMINO ACID ANTIPORTER YFCC-RELATED"/>
    <property type="match status" value="1"/>
</dbReference>
<evidence type="ECO:0000313" key="9">
    <source>
        <dbReference type="EMBL" id="NBG87289.1"/>
    </source>
</evidence>
<dbReference type="AlphaFoldDB" id="A0AA43XJ56"/>
<dbReference type="SUPFAM" id="SSF116726">
    <property type="entry name" value="TrkA C-terminal domain-like"/>
    <property type="match status" value="2"/>
</dbReference>
<dbReference type="GO" id="GO:0006813">
    <property type="term" value="P:potassium ion transport"/>
    <property type="evidence" value="ECO:0007669"/>
    <property type="project" value="InterPro"/>
</dbReference>
<keyword evidence="4" id="KW-0677">Repeat</keyword>
<feature type="transmembrane region" description="Helical" evidence="7">
    <location>
        <begin position="574"/>
        <end position="594"/>
    </location>
</feature>
<feature type="transmembrane region" description="Helical" evidence="7">
    <location>
        <begin position="482"/>
        <end position="503"/>
    </location>
</feature>
<evidence type="ECO:0000256" key="3">
    <source>
        <dbReference type="ARBA" id="ARBA00022692"/>
    </source>
</evidence>
<evidence type="ECO:0000256" key="2">
    <source>
        <dbReference type="ARBA" id="ARBA00022448"/>
    </source>
</evidence>
<evidence type="ECO:0000256" key="5">
    <source>
        <dbReference type="ARBA" id="ARBA00022989"/>
    </source>
</evidence>
<feature type="transmembrane region" description="Helical" evidence="7">
    <location>
        <begin position="181"/>
        <end position="201"/>
    </location>
</feature>
<dbReference type="GO" id="GO:0005886">
    <property type="term" value="C:plasma membrane"/>
    <property type="evidence" value="ECO:0007669"/>
    <property type="project" value="TreeGrafter"/>
</dbReference>
<comment type="caution">
    <text evidence="9">The sequence shown here is derived from an EMBL/GenBank/DDBJ whole genome shotgun (WGS) entry which is preliminary data.</text>
</comment>
<dbReference type="GO" id="GO:0008324">
    <property type="term" value="F:monoatomic cation transmembrane transporter activity"/>
    <property type="evidence" value="ECO:0007669"/>
    <property type="project" value="InterPro"/>
</dbReference>
<keyword evidence="10" id="KW-1185">Reference proteome</keyword>
<feature type="transmembrane region" description="Helical" evidence="7">
    <location>
        <begin position="452"/>
        <end position="470"/>
    </location>
</feature>
<evidence type="ECO:0000256" key="6">
    <source>
        <dbReference type="ARBA" id="ARBA00023136"/>
    </source>
</evidence>
<reference evidence="9 10" key="1">
    <citation type="submission" date="2019-04" db="EMBL/GenBank/DDBJ databases">
        <title>Isachenkonia alkalipeptolytica gen. nov. sp. nov. a new anaerobic, alkiliphilic organothrophic bacterium capable to reduce synthesized ferrihydrite isolated from a soda lake.</title>
        <authorList>
            <person name="Toshchakov S.V."/>
            <person name="Zavarzina D.G."/>
            <person name="Zhilina T.N."/>
            <person name="Kostrikina N.A."/>
            <person name="Kublanov I.V."/>
        </authorList>
    </citation>
    <scope>NUCLEOTIDE SEQUENCE [LARGE SCALE GENOMIC DNA]</scope>
    <source>
        <strain evidence="9 10">Z-1701</strain>
    </source>
</reference>
<feature type="transmembrane region" description="Helical" evidence="7">
    <location>
        <begin position="5"/>
        <end position="22"/>
    </location>
</feature>
<keyword evidence="5 7" id="KW-1133">Transmembrane helix</keyword>
<keyword evidence="6 7" id="KW-0472">Membrane</keyword>
<feature type="transmembrane region" description="Helical" evidence="7">
    <location>
        <begin position="409"/>
        <end position="440"/>
    </location>
</feature>
<name>A0AA43XJ56_9CLOT</name>
<sequence>MTQEIAITYGILILAVVLFVTEKLRTDLVAILVMLLLAWSGVITIEEAFSGFSSNAVIAIMGVMILGYGIDRSGLMNLLAKKITDTVGSKEKRIMVSVSGTVGILSAFMQNIGAAALFLPALRKIGKQANIPAGRLIMPMGFAAILGGTLTMVASGPLIVLNDLLGDGGYEGFNLFSVTPIGLMLLATGILLFYFFGNFILPKASEDEKEESKKDLQKLYDLPRELREVSIPKGSPILGKNIEEIDIWEKYDLHILGISQEGSKTYIPWRKTTLKENQSLVLLGEKEKLEAFIEHEKLREKEALEEFSNLTQEDYAGFAEIIVPPRSGAIGKTLGEFALRKNFKVEPVAYIHHEGEKTSLLKKPMEAGLQMIVFGRWEDLHQMKSSSDFVVMTQVKPPKEKGKDRKPHALFSMGLGIVLVLFGFSLSLSFFTGALLMVILGVVPKEELYQAIGWRTVFLLAGLIPLGLAFEKTGGAELAATWMMSIVGGWGVIPVLITLALLATLFSLFMSNVAATVLLVPLVLIIAENFGLDPRGLALLVAVGTDNSFVLPTHPVNAFTMGPGGYSNKDYMKAGGLMTLAFLVVLVTMIYFFYI</sequence>
<protein>
    <submittedName>
        <fullName evidence="9">SLC13 family permease</fullName>
    </submittedName>
</protein>
<gene>
    <name evidence="9" type="ORF">ISALK_02125</name>
</gene>
<keyword evidence="3 7" id="KW-0812">Transmembrane</keyword>
<feature type="transmembrane region" description="Helical" evidence="7">
    <location>
        <begin position="52"/>
        <end position="70"/>
    </location>
</feature>
<evidence type="ECO:0000259" key="8">
    <source>
        <dbReference type="PROSITE" id="PS51202"/>
    </source>
</evidence>
<evidence type="ECO:0000256" key="7">
    <source>
        <dbReference type="SAM" id="Phobius"/>
    </source>
</evidence>